<evidence type="ECO:0000313" key="2">
    <source>
        <dbReference type="Proteomes" id="UP000447434"/>
    </source>
</evidence>
<keyword evidence="1" id="KW-0240">DNA-directed RNA polymerase</keyword>
<keyword evidence="1" id="KW-0804">Transcription</keyword>
<sequence>MMRNFFFIQTLIGRALADDIYIGLRCIAIRNQDIGIRLLNRLIIFQTQPISI</sequence>
<dbReference type="EMBL" id="WOCE01000013">
    <property type="protein sequence ID" value="KAE9600983.1"/>
    <property type="molecule type" value="Genomic_DNA"/>
</dbReference>
<evidence type="ECO:0000313" key="1">
    <source>
        <dbReference type="EMBL" id="KAE9600983.1"/>
    </source>
</evidence>
<protein>
    <submittedName>
        <fullName evidence="1">Putative DNA-directed RNA polymerase</fullName>
    </submittedName>
</protein>
<proteinExistence type="predicted"/>
<organism evidence="1 2">
    <name type="scientific">Lupinus albus</name>
    <name type="common">White lupine</name>
    <name type="synonym">Lupinus termis</name>
    <dbReference type="NCBI Taxonomy" id="3870"/>
    <lineage>
        <taxon>Eukaryota</taxon>
        <taxon>Viridiplantae</taxon>
        <taxon>Streptophyta</taxon>
        <taxon>Embryophyta</taxon>
        <taxon>Tracheophyta</taxon>
        <taxon>Spermatophyta</taxon>
        <taxon>Magnoliopsida</taxon>
        <taxon>eudicotyledons</taxon>
        <taxon>Gunneridae</taxon>
        <taxon>Pentapetalae</taxon>
        <taxon>rosids</taxon>
        <taxon>fabids</taxon>
        <taxon>Fabales</taxon>
        <taxon>Fabaceae</taxon>
        <taxon>Papilionoideae</taxon>
        <taxon>50 kb inversion clade</taxon>
        <taxon>genistoids sensu lato</taxon>
        <taxon>core genistoids</taxon>
        <taxon>Genisteae</taxon>
        <taxon>Lupinus</taxon>
    </lineage>
</organism>
<dbReference type="OrthoDB" id="1935921at2759"/>
<reference evidence="2" key="1">
    <citation type="journal article" date="2020" name="Nat. Commun.">
        <title>Genome sequence of the cluster root forming white lupin.</title>
        <authorList>
            <person name="Hufnagel B."/>
            <person name="Marques A."/>
            <person name="Soriano A."/>
            <person name="Marques L."/>
            <person name="Divol F."/>
            <person name="Doumas P."/>
            <person name="Sallet E."/>
            <person name="Mancinotti D."/>
            <person name="Carrere S."/>
            <person name="Marande W."/>
            <person name="Arribat S."/>
            <person name="Keller J."/>
            <person name="Huneau C."/>
            <person name="Blein T."/>
            <person name="Aime D."/>
            <person name="Laguerre M."/>
            <person name="Taylor J."/>
            <person name="Schubert V."/>
            <person name="Nelson M."/>
            <person name="Geu-Flores F."/>
            <person name="Crespi M."/>
            <person name="Gallardo-Guerrero K."/>
            <person name="Delaux P.-M."/>
            <person name="Salse J."/>
            <person name="Berges H."/>
            <person name="Guyot R."/>
            <person name="Gouzy J."/>
            <person name="Peret B."/>
        </authorList>
    </citation>
    <scope>NUCLEOTIDE SEQUENCE [LARGE SCALE GENOMIC DNA]</scope>
    <source>
        <strain evidence="2">cv. Amiga</strain>
    </source>
</reference>
<dbReference type="Proteomes" id="UP000447434">
    <property type="component" value="Chromosome 13"/>
</dbReference>
<gene>
    <name evidence="1" type="ORF">Lalb_Chr13g0292881</name>
</gene>
<accession>A0A6A4PHE7</accession>
<dbReference type="GO" id="GO:0000428">
    <property type="term" value="C:DNA-directed RNA polymerase complex"/>
    <property type="evidence" value="ECO:0007669"/>
    <property type="project" value="UniProtKB-KW"/>
</dbReference>
<name>A0A6A4PHE7_LUPAL</name>
<keyword evidence="2" id="KW-1185">Reference proteome</keyword>
<comment type="caution">
    <text evidence="1">The sequence shown here is derived from an EMBL/GenBank/DDBJ whole genome shotgun (WGS) entry which is preliminary data.</text>
</comment>
<dbReference type="AlphaFoldDB" id="A0A6A4PHE7"/>